<organism evidence="4 5">
    <name type="scientific">Actinacidiphila acidipaludis</name>
    <dbReference type="NCBI Taxonomy" id="2873382"/>
    <lineage>
        <taxon>Bacteria</taxon>
        <taxon>Bacillati</taxon>
        <taxon>Actinomycetota</taxon>
        <taxon>Actinomycetes</taxon>
        <taxon>Kitasatosporales</taxon>
        <taxon>Streptomycetaceae</taxon>
        <taxon>Actinacidiphila</taxon>
    </lineage>
</organism>
<evidence type="ECO:0000256" key="1">
    <source>
        <dbReference type="SAM" id="MobiDB-lite"/>
    </source>
</evidence>
<comment type="caution">
    <text evidence="4">The sequence shown here is derived from an EMBL/GenBank/DDBJ whole genome shotgun (WGS) entry which is preliminary data.</text>
</comment>
<feature type="domain" description="AB hydrolase-1" evidence="3">
    <location>
        <begin position="138"/>
        <end position="384"/>
    </location>
</feature>
<feature type="region of interest" description="Disordered" evidence="1">
    <location>
        <begin position="1"/>
        <end position="73"/>
    </location>
</feature>
<evidence type="ECO:0000313" key="5">
    <source>
        <dbReference type="Proteomes" id="UP000778578"/>
    </source>
</evidence>
<keyword evidence="2" id="KW-1133">Transmembrane helix</keyword>
<dbReference type="GO" id="GO:0016787">
    <property type="term" value="F:hydrolase activity"/>
    <property type="evidence" value="ECO:0007669"/>
    <property type="project" value="UniProtKB-KW"/>
</dbReference>
<keyword evidence="4" id="KW-0378">Hydrolase</keyword>
<accession>A0ABS7QDS2</accession>
<dbReference type="InterPro" id="IPR000073">
    <property type="entry name" value="AB_hydrolase_1"/>
</dbReference>
<keyword evidence="5" id="KW-1185">Reference proteome</keyword>
<keyword evidence="2" id="KW-0472">Membrane</keyword>
<dbReference type="SUPFAM" id="SSF53474">
    <property type="entry name" value="alpha/beta-Hydrolases"/>
    <property type="match status" value="1"/>
</dbReference>
<dbReference type="PANTHER" id="PTHR43689">
    <property type="entry name" value="HYDROLASE"/>
    <property type="match status" value="1"/>
</dbReference>
<protein>
    <submittedName>
        <fullName evidence="4">Alpha/beta hydrolase</fullName>
    </submittedName>
</protein>
<dbReference type="Gene3D" id="3.40.50.1820">
    <property type="entry name" value="alpha/beta hydrolase"/>
    <property type="match status" value="1"/>
</dbReference>
<dbReference type="RefSeq" id="WP_222967175.1">
    <property type="nucleotide sequence ID" value="NZ_JAINZZ010000045.1"/>
</dbReference>
<feature type="compositionally biased region" description="Basic residues" evidence="1">
    <location>
        <begin position="36"/>
        <end position="49"/>
    </location>
</feature>
<dbReference type="Pfam" id="PF12697">
    <property type="entry name" value="Abhydrolase_6"/>
    <property type="match status" value="1"/>
</dbReference>
<evidence type="ECO:0000313" key="4">
    <source>
        <dbReference type="EMBL" id="MBY8881315.1"/>
    </source>
</evidence>
<keyword evidence="2" id="KW-0812">Transmembrane</keyword>
<dbReference type="InterPro" id="IPR029058">
    <property type="entry name" value="AB_hydrolase_fold"/>
</dbReference>
<gene>
    <name evidence="4" type="ORF">K7862_27285</name>
</gene>
<dbReference type="EMBL" id="JAINZZ010000045">
    <property type="protein sequence ID" value="MBY8881315.1"/>
    <property type="molecule type" value="Genomic_DNA"/>
</dbReference>
<evidence type="ECO:0000259" key="3">
    <source>
        <dbReference type="Pfam" id="PF12697"/>
    </source>
</evidence>
<dbReference type="Proteomes" id="UP000778578">
    <property type="component" value="Unassembled WGS sequence"/>
</dbReference>
<feature type="transmembrane region" description="Helical" evidence="2">
    <location>
        <begin position="84"/>
        <end position="102"/>
    </location>
</feature>
<name>A0ABS7QDS2_9ACTN</name>
<sequence length="401" mass="42013">MSRTLTPRRGDGDSTEGGSGAPARSGVRETLVRGRAGLRRAFRVGRGRSGHPAAGGPDGARPDAEAEGASGPGRPRLRRWVRRIALCCALVWVALTAASFAYNGVTSGRPAPPPGLRYVQAADIRTRYQVWGTTGSPVVLVHGAFETVDTWSRLAPLLARDHRVYALDLTGDGYSERRGPYTVGHFTRQLLGFLDAMHLGGTDAATRPLLVGHSSGAAVAAEAALRSPGRIGGLMLLDGDALDTGAGPPKALKYVLIDPYRTTLLRLGLSTDALIRRLYDAQCGPACPRLDAAGVDRWRRPLQVAGAEGALWTMLGEGVPGLPAAQVARLSAVAVPKSVVFGAQDDVFSRQTPAETARRVGAPPPTLIPGARHLTMISSPAVVATSVESLAERVARAQGGS</sequence>
<dbReference type="PRINTS" id="PR00111">
    <property type="entry name" value="ABHYDROLASE"/>
</dbReference>
<proteinExistence type="predicted"/>
<evidence type="ECO:0000256" key="2">
    <source>
        <dbReference type="SAM" id="Phobius"/>
    </source>
</evidence>
<reference evidence="4 5" key="1">
    <citation type="submission" date="2021-08" db="EMBL/GenBank/DDBJ databases">
        <title>WGS of actinomycetes from Thailand.</title>
        <authorList>
            <person name="Thawai C."/>
        </authorList>
    </citation>
    <scope>NUCLEOTIDE SEQUENCE [LARGE SCALE GENOMIC DNA]</scope>
    <source>
        <strain evidence="4 5">PLK6-54</strain>
    </source>
</reference>
<dbReference type="PANTHER" id="PTHR43689:SF8">
    <property type="entry name" value="ALPHA_BETA-HYDROLASES SUPERFAMILY PROTEIN"/>
    <property type="match status" value="1"/>
</dbReference>